<dbReference type="InterPro" id="IPR029039">
    <property type="entry name" value="Flavoprotein-like_sf"/>
</dbReference>
<accession>D1Z2N8</accession>
<evidence type="ECO:0000259" key="3">
    <source>
        <dbReference type="PROSITE" id="PS50902"/>
    </source>
</evidence>
<reference evidence="4 5" key="2">
    <citation type="journal article" date="2008" name="Int. J. Syst. Evol. Microbiol.">
        <title>Methanocella paludicola gen. nov., sp. nov., a methane-producing archaeon, the first isolate of the lineage 'Rice Cluster I', and proposal of the new archaeal order Methanocellales ord. nov.</title>
        <authorList>
            <person name="Sakai S."/>
            <person name="Imachi H."/>
            <person name="Hanada S."/>
            <person name="Ohashi A."/>
            <person name="Harada H."/>
            <person name="Kamagata Y."/>
        </authorList>
    </citation>
    <scope>NUCLEOTIDE SEQUENCE [LARGE SCALE GENOMIC DNA]</scope>
    <source>
        <strain evidence="5">DSM 17711 / JCM 13418 / NBRC 101707 / SANAE</strain>
    </source>
</reference>
<name>D1Z2N8_METPS</name>
<dbReference type="GO" id="GO:0010181">
    <property type="term" value="F:FMN binding"/>
    <property type="evidence" value="ECO:0007669"/>
    <property type="project" value="InterPro"/>
</dbReference>
<feature type="domain" description="Flavodoxin-like" evidence="3">
    <location>
        <begin position="3"/>
        <end position="155"/>
    </location>
</feature>
<dbReference type="RefSeq" id="WP_012901630.1">
    <property type="nucleotide sequence ID" value="NC_013665.1"/>
</dbReference>
<dbReference type="PROSITE" id="PS50902">
    <property type="entry name" value="FLAVODOXIN_LIKE"/>
    <property type="match status" value="1"/>
</dbReference>
<dbReference type="Pfam" id="PF03358">
    <property type="entry name" value="FMN_red"/>
    <property type="match status" value="1"/>
</dbReference>
<dbReference type="OrthoDB" id="73155at2157"/>
<dbReference type="SUPFAM" id="SSF52218">
    <property type="entry name" value="Flavoproteins"/>
    <property type="match status" value="1"/>
</dbReference>
<dbReference type="PANTHER" id="PTHR39201:SF1">
    <property type="entry name" value="FLAVODOXIN-LIKE DOMAIN-CONTAINING PROTEIN"/>
    <property type="match status" value="1"/>
</dbReference>
<reference evidence="4 5" key="1">
    <citation type="journal article" date="2007" name="Appl. Environ. Microbiol.">
        <title>Isolation of key methanogens for global methane emission from rice paddy fields: a novel isolate affiliated with the clone cluster rice cluster I.</title>
        <authorList>
            <person name="Sakai S."/>
            <person name="Imachi H."/>
            <person name="Sekiguchi Y."/>
            <person name="Ohashi A."/>
            <person name="Harada H."/>
            <person name="Kamagata Y."/>
        </authorList>
    </citation>
    <scope>NUCLEOTIDE SEQUENCE [LARGE SCALE GENOMIC DNA]</scope>
    <source>
        <strain evidence="5">DSM 17711 / JCM 13418 / NBRC 101707 / SANAE</strain>
    </source>
</reference>
<dbReference type="GeneID" id="8682563"/>
<evidence type="ECO:0000256" key="2">
    <source>
        <dbReference type="ARBA" id="ARBA00038292"/>
    </source>
</evidence>
<protein>
    <recommendedName>
        <fullName evidence="3">Flavodoxin-like domain-containing protein</fullName>
    </recommendedName>
</protein>
<sequence length="162" mass="17737">MKVLVACYSLTGNTWKIAGEVRDILGADITRIDTVDAPNWDMKCMSEWVQDRARIKPCEQDLGRYDLLVVATPVWAWLPPPAVNEYLAGLKNVRGKKFAVMATAGKCGFEDVINDIKGKLEAKGMEFVGSGQFLSGEIACGDYKSKAAEFARSLKMPAMAAL</sequence>
<evidence type="ECO:0000313" key="4">
    <source>
        <dbReference type="EMBL" id="BAI62960.1"/>
    </source>
</evidence>
<organism evidence="4 5">
    <name type="scientific">Methanocella paludicola (strain DSM 17711 / JCM 13418 / NBRC 101707 / SANAE)</name>
    <dbReference type="NCBI Taxonomy" id="304371"/>
    <lineage>
        <taxon>Archaea</taxon>
        <taxon>Methanobacteriati</taxon>
        <taxon>Methanobacteriota</taxon>
        <taxon>Stenosarchaea group</taxon>
        <taxon>Methanomicrobia</taxon>
        <taxon>Methanocellales</taxon>
        <taxon>Methanocellaceae</taxon>
        <taxon>Methanocella</taxon>
    </lineage>
</organism>
<gene>
    <name evidence="4" type="ordered locus">MCP_2888</name>
</gene>
<dbReference type="Gene3D" id="3.40.50.360">
    <property type="match status" value="1"/>
</dbReference>
<dbReference type="eggNOG" id="arCOG00519">
    <property type="taxonomic scope" value="Archaea"/>
</dbReference>
<dbReference type="InterPro" id="IPR008254">
    <property type="entry name" value="Flavodoxin/NO_synth"/>
</dbReference>
<dbReference type="PANTHER" id="PTHR39201">
    <property type="entry name" value="EXPORTED PROTEIN-RELATED"/>
    <property type="match status" value="1"/>
</dbReference>
<dbReference type="InParanoid" id="D1Z2N8"/>
<dbReference type="KEGG" id="mpd:MCP_2888"/>
<dbReference type="EMBL" id="AP011532">
    <property type="protein sequence ID" value="BAI62960.1"/>
    <property type="molecule type" value="Genomic_DNA"/>
</dbReference>
<keyword evidence="5" id="KW-1185">Reference proteome</keyword>
<evidence type="ECO:0000313" key="5">
    <source>
        <dbReference type="Proteomes" id="UP000001882"/>
    </source>
</evidence>
<dbReference type="AlphaFoldDB" id="D1Z2N8"/>
<dbReference type="InterPro" id="IPR005025">
    <property type="entry name" value="FMN_Rdtase-like_dom"/>
</dbReference>
<dbReference type="STRING" id="304371.MCP_2888"/>
<comment type="similarity">
    <text evidence="2">Belongs to the SsuE family. Isf subfamily.</text>
</comment>
<comment type="cofactor">
    <cofactor evidence="1">
        <name>[4Fe-4S] cluster</name>
        <dbReference type="ChEBI" id="CHEBI:49883"/>
    </cofactor>
</comment>
<reference evidence="5" key="3">
    <citation type="journal article" date="2011" name="PLoS ONE">
        <title>Genome sequence of a mesophilic hydrogenotrophic methanogen Methanocella paludicola, the first cultivated representative of the order Methanocellales.</title>
        <authorList>
            <person name="Sakai S."/>
            <person name="Takaki Y."/>
            <person name="Shimamura S."/>
            <person name="Sekine M."/>
            <person name="Tajima T."/>
            <person name="Kosugi H."/>
            <person name="Ichikawa N."/>
            <person name="Tasumi E."/>
            <person name="Hiraki A.T."/>
            <person name="Shimizu A."/>
            <person name="Kato Y."/>
            <person name="Nishiko R."/>
            <person name="Mori K."/>
            <person name="Fujita N."/>
            <person name="Imachi H."/>
            <person name="Takai K."/>
        </authorList>
    </citation>
    <scope>NUCLEOTIDE SEQUENCE [LARGE SCALE GENOMIC DNA]</scope>
    <source>
        <strain evidence="5">DSM 17711 / JCM 13418 / NBRC 101707 / SANAE</strain>
    </source>
</reference>
<dbReference type="Proteomes" id="UP000001882">
    <property type="component" value="Chromosome"/>
</dbReference>
<proteinExistence type="inferred from homology"/>
<evidence type="ECO:0000256" key="1">
    <source>
        <dbReference type="ARBA" id="ARBA00001966"/>
    </source>
</evidence>